<evidence type="ECO:0000313" key="19">
    <source>
        <dbReference type="Proteomes" id="UP000310249"/>
    </source>
</evidence>
<dbReference type="InterPro" id="IPR011712">
    <property type="entry name" value="Sig_transdc_His_kin_sub3_dim/P"/>
</dbReference>
<dbReference type="InterPro" id="IPR016380">
    <property type="entry name" value="Sig_transdc_His_kin_NarX/NarQ"/>
</dbReference>
<dbReference type="Pfam" id="PF00672">
    <property type="entry name" value="HAMP"/>
    <property type="match status" value="1"/>
</dbReference>
<dbReference type="EMBL" id="PNCI01000019">
    <property type="protein sequence ID" value="TMP29070.1"/>
    <property type="molecule type" value="Genomic_DNA"/>
</dbReference>
<dbReference type="Gene3D" id="1.20.5.1930">
    <property type="match status" value="1"/>
</dbReference>
<evidence type="ECO:0000256" key="7">
    <source>
        <dbReference type="ARBA" id="ARBA00022692"/>
    </source>
</evidence>
<dbReference type="SUPFAM" id="SSF55874">
    <property type="entry name" value="ATPase domain of HSP90 chaperone/DNA topoisomerase II/histidine kinase"/>
    <property type="match status" value="1"/>
</dbReference>
<dbReference type="SMART" id="SM00387">
    <property type="entry name" value="HATPase_c"/>
    <property type="match status" value="1"/>
</dbReference>
<dbReference type="Pfam" id="PF13675">
    <property type="entry name" value="PilJ"/>
    <property type="match status" value="1"/>
</dbReference>
<evidence type="ECO:0000256" key="10">
    <source>
        <dbReference type="ARBA" id="ARBA00022840"/>
    </source>
</evidence>
<feature type="transmembrane region" description="Helical" evidence="15">
    <location>
        <begin position="183"/>
        <end position="202"/>
    </location>
</feature>
<keyword evidence="4 14" id="KW-0997">Cell inner membrane</keyword>
<dbReference type="SUPFAM" id="SSF55781">
    <property type="entry name" value="GAF domain-like"/>
    <property type="match status" value="1"/>
</dbReference>
<dbReference type="PANTHER" id="PTHR24421:SF10">
    <property type="entry name" value="NITRATE_NITRITE SENSOR PROTEIN NARQ"/>
    <property type="match status" value="1"/>
</dbReference>
<dbReference type="PIRSF" id="PIRSF003167">
    <property type="entry name" value="STHK_NarX/NarQ"/>
    <property type="match status" value="1"/>
</dbReference>
<evidence type="ECO:0000256" key="13">
    <source>
        <dbReference type="ARBA" id="ARBA00023136"/>
    </source>
</evidence>
<dbReference type="Gene3D" id="6.10.340.10">
    <property type="match status" value="1"/>
</dbReference>
<dbReference type="GO" id="GO:0000155">
    <property type="term" value="F:phosphorelay sensor kinase activity"/>
    <property type="evidence" value="ECO:0007669"/>
    <property type="project" value="UniProtKB-UniRule"/>
</dbReference>
<dbReference type="PROSITE" id="PS50109">
    <property type="entry name" value="HIS_KIN"/>
    <property type="match status" value="1"/>
</dbReference>
<evidence type="ECO:0000256" key="2">
    <source>
        <dbReference type="ARBA" id="ARBA00004429"/>
    </source>
</evidence>
<keyword evidence="12 14" id="KW-0902">Two-component regulatory system</keyword>
<keyword evidence="10 14" id="KW-0067">ATP-binding</keyword>
<dbReference type="Proteomes" id="UP000310249">
    <property type="component" value="Unassembled WGS sequence"/>
</dbReference>
<evidence type="ECO:0000256" key="3">
    <source>
        <dbReference type="ARBA" id="ARBA00022475"/>
    </source>
</evidence>
<sequence length="626" mass="70654">MLITFKRYRLLVENKWVIIVGMRFNELKSRFKGSVMVYIKGSIIGVISLAICTLFASYWIAELADLDARAINLSGSLRMDAYQLGMFGLEGRSEQVGERIALLEEKLRNPIFQKLQSDAEINQLWSALVEHWHSALKPELMNLPIENHSQFNELVAMHATYADNFVLAVQMHAESKIRLLRTIQVAALFITLLFGAFILHLISLRVEKPLIELTHAAYAIGKGNFTHQMNLKGDDELALLAATFNHTSSAIASMYGQLESRVKEQTQELEVNNQALTFLFKTARLLLESQENKIDLQHVLDDLAQLIEVDDIELCLMTASGDIPYAQLKPHTDSNALCGAKNCDNCDGSGAFIALAQPTVMKFPLVYGSNNYGVIVVRGQKRFESDSWQMQLVQSVADQVALSLNLEVQHDQERRIALLNERTVIARELHDSLAQALSYLKIQVTRLSKTQEKQKFDLQPPIIDELKMGLDSAYRQLRELLTTFRLKMVSEGLEAALEKTIEQLSEQSKMQFHLNFAIQQIPLSPMEEIHLLQITREACQNTVHHSKGNNVWVDLRVTEDKRLQLVVADDGVGIASGSEKLNHYGMAIMQERAKHLHGELFIVPRAEKGTEVKLLFQPAGGSQNYH</sequence>
<dbReference type="GO" id="GO:0005886">
    <property type="term" value="C:plasma membrane"/>
    <property type="evidence" value="ECO:0007669"/>
    <property type="project" value="UniProtKB-SubCell"/>
</dbReference>
<dbReference type="GO" id="GO:0005524">
    <property type="term" value="F:ATP binding"/>
    <property type="evidence" value="ECO:0007669"/>
    <property type="project" value="UniProtKB-UniRule"/>
</dbReference>
<evidence type="ECO:0000256" key="12">
    <source>
        <dbReference type="ARBA" id="ARBA00023012"/>
    </source>
</evidence>
<evidence type="ECO:0000256" key="14">
    <source>
        <dbReference type="PIRNR" id="PIRNR003167"/>
    </source>
</evidence>
<comment type="subcellular location">
    <subcellularLocation>
        <location evidence="2">Cell inner membrane</location>
        <topology evidence="2">Multi-pass membrane protein</topology>
    </subcellularLocation>
</comment>
<dbReference type="PROSITE" id="PS50885">
    <property type="entry name" value="HAMP"/>
    <property type="match status" value="1"/>
</dbReference>
<feature type="domain" description="HAMP" evidence="17">
    <location>
        <begin position="204"/>
        <end position="256"/>
    </location>
</feature>
<dbReference type="AlphaFoldDB" id="A0A5S3WM58"/>
<evidence type="ECO:0000313" key="18">
    <source>
        <dbReference type="EMBL" id="TMP29070.1"/>
    </source>
</evidence>
<reference evidence="18 19" key="1">
    <citation type="submission" date="2018-01" db="EMBL/GenBank/DDBJ databases">
        <authorList>
            <person name="Paulsen S."/>
            <person name="Gram L.K."/>
        </authorList>
    </citation>
    <scope>NUCLEOTIDE SEQUENCE [LARGE SCALE GENOMIC DNA]</scope>
    <source>
        <strain evidence="18 19">S2676</strain>
    </source>
</reference>
<evidence type="ECO:0000256" key="4">
    <source>
        <dbReference type="ARBA" id="ARBA00022519"/>
    </source>
</evidence>
<dbReference type="SMART" id="SM00304">
    <property type="entry name" value="HAMP"/>
    <property type="match status" value="1"/>
</dbReference>
<comment type="caution">
    <text evidence="18">The sequence shown here is derived from an EMBL/GenBank/DDBJ whole genome shotgun (WGS) entry which is preliminary data.</text>
</comment>
<protein>
    <recommendedName>
        <fullName evidence="14">Sensor protein</fullName>
        <ecNumber evidence="14">2.7.13.3</ecNumber>
    </recommendedName>
</protein>
<evidence type="ECO:0000256" key="9">
    <source>
        <dbReference type="ARBA" id="ARBA00022777"/>
    </source>
</evidence>
<organism evidence="18 19">
    <name type="scientific">Pseudoalteromonas rubra</name>
    <dbReference type="NCBI Taxonomy" id="43658"/>
    <lineage>
        <taxon>Bacteria</taxon>
        <taxon>Pseudomonadati</taxon>
        <taxon>Pseudomonadota</taxon>
        <taxon>Gammaproteobacteria</taxon>
        <taxon>Alteromonadales</taxon>
        <taxon>Pseudoalteromonadaceae</taxon>
        <taxon>Pseudoalteromonas</taxon>
    </lineage>
</organism>
<keyword evidence="13 14" id="KW-0472">Membrane</keyword>
<dbReference type="InterPro" id="IPR036890">
    <property type="entry name" value="HATPase_C_sf"/>
</dbReference>
<keyword evidence="8 14" id="KW-0547">Nucleotide-binding</keyword>
<reference evidence="19" key="2">
    <citation type="submission" date="2019-06" db="EMBL/GenBank/DDBJ databases">
        <title>Co-occurence of chitin degradation, pigmentation and bioactivity in marine Pseudoalteromonas.</title>
        <authorList>
            <person name="Sonnenschein E.C."/>
            <person name="Bech P.K."/>
        </authorList>
    </citation>
    <scope>NUCLEOTIDE SEQUENCE [LARGE SCALE GENOMIC DNA]</scope>
    <source>
        <strain evidence="19">S2676</strain>
    </source>
</reference>
<proteinExistence type="predicted"/>
<evidence type="ECO:0000256" key="1">
    <source>
        <dbReference type="ARBA" id="ARBA00000085"/>
    </source>
</evidence>
<keyword evidence="7 15" id="KW-0812">Transmembrane</keyword>
<feature type="domain" description="Histidine kinase" evidence="16">
    <location>
        <begin position="424"/>
        <end position="620"/>
    </location>
</feature>
<dbReference type="InterPro" id="IPR005467">
    <property type="entry name" value="His_kinase_dom"/>
</dbReference>
<dbReference type="SUPFAM" id="SSF158472">
    <property type="entry name" value="HAMP domain-like"/>
    <property type="match status" value="1"/>
</dbReference>
<dbReference type="InterPro" id="IPR029095">
    <property type="entry name" value="NarX-like_N"/>
</dbReference>
<dbReference type="Gene3D" id="1.20.120.960">
    <property type="entry name" value="Histidine kinase NarX, sensor domain"/>
    <property type="match status" value="1"/>
</dbReference>
<dbReference type="CDD" id="cd06225">
    <property type="entry name" value="HAMP"/>
    <property type="match status" value="1"/>
</dbReference>
<evidence type="ECO:0000259" key="16">
    <source>
        <dbReference type="PROSITE" id="PS50109"/>
    </source>
</evidence>
<dbReference type="Pfam" id="PF07730">
    <property type="entry name" value="HisKA_3"/>
    <property type="match status" value="1"/>
</dbReference>
<dbReference type="Pfam" id="PF02518">
    <property type="entry name" value="HATPase_c"/>
    <property type="match status" value="1"/>
</dbReference>
<evidence type="ECO:0000256" key="11">
    <source>
        <dbReference type="ARBA" id="ARBA00022989"/>
    </source>
</evidence>
<dbReference type="OrthoDB" id="9811306at2"/>
<feature type="transmembrane region" description="Helical" evidence="15">
    <location>
        <begin position="37"/>
        <end position="60"/>
    </location>
</feature>
<dbReference type="InterPro" id="IPR003594">
    <property type="entry name" value="HATPase_dom"/>
</dbReference>
<evidence type="ECO:0000256" key="5">
    <source>
        <dbReference type="ARBA" id="ARBA00022553"/>
    </source>
</evidence>
<keyword evidence="5" id="KW-0597">Phosphoprotein</keyword>
<keyword evidence="9 14" id="KW-0418">Kinase</keyword>
<dbReference type="CDD" id="cd16917">
    <property type="entry name" value="HATPase_UhpB-NarQ-NarX-like"/>
    <property type="match status" value="1"/>
</dbReference>
<dbReference type="InterPro" id="IPR042295">
    <property type="entry name" value="NarX-like_N_sf"/>
</dbReference>
<evidence type="ECO:0000256" key="8">
    <source>
        <dbReference type="ARBA" id="ARBA00022741"/>
    </source>
</evidence>
<evidence type="ECO:0000256" key="6">
    <source>
        <dbReference type="ARBA" id="ARBA00022679"/>
    </source>
</evidence>
<name>A0A5S3WM58_9GAMM</name>
<evidence type="ECO:0000256" key="15">
    <source>
        <dbReference type="SAM" id="Phobius"/>
    </source>
</evidence>
<comment type="catalytic activity">
    <reaction evidence="1 14">
        <text>ATP + protein L-histidine = ADP + protein N-phospho-L-histidine.</text>
        <dbReference type="EC" id="2.7.13.3"/>
    </reaction>
</comment>
<dbReference type="Gene3D" id="3.30.565.10">
    <property type="entry name" value="Histidine kinase-like ATPase, C-terminal domain"/>
    <property type="match status" value="1"/>
</dbReference>
<dbReference type="RefSeq" id="WP_138551321.1">
    <property type="nucleotide sequence ID" value="NZ_PNCH01000020.1"/>
</dbReference>
<accession>A0A5S3WM58</accession>
<gene>
    <name evidence="18" type="ORF">CWB99_09875</name>
</gene>
<dbReference type="InterPro" id="IPR003660">
    <property type="entry name" value="HAMP_dom"/>
</dbReference>
<keyword evidence="3 14" id="KW-1003">Cell membrane</keyword>
<keyword evidence="6 14" id="KW-0808">Transferase</keyword>
<keyword evidence="11 15" id="KW-1133">Transmembrane helix</keyword>
<dbReference type="InterPro" id="IPR050482">
    <property type="entry name" value="Sensor_HK_TwoCompSys"/>
</dbReference>
<dbReference type="PANTHER" id="PTHR24421">
    <property type="entry name" value="NITRATE/NITRITE SENSOR PROTEIN NARX-RELATED"/>
    <property type="match status" value="1"/>
</dbReference>
<dbReference type="GO" id="GO:0046983">
    <property type="term" value="F:protein dimerization activity"/>
    <property type="evidence" value="ECO:0007669"/>
    <property type="project" value="UniProtKB-UniRule"/>
</dbReference>
<dbReference type="EC" id="2.7.13.3" evidence="14"/>
<evidence type="ECO:0000259" key="17">
    <source>
        <dbReference type="PROSITE" id="PS50885"/>
    </source>
</evidence>